<evidence type="ECO:0000256" key="7">
    <source>
        <dbReference type="ARBA" id="ARBA00023065"/>
    </source>
</evidence>
<feature type="transmembrane region" description="Helical" evidence="11">
    <location>
        <begin position="346"/>
        <end position="366"/>
    </location>
</feature>
<dbReference type="InterPro" id="IPR048279">
    <property type="entry name" value="MdtK-like"/>
</dbReference>
<dbReference type="InterPro" id="IPR050222">
    <property type="entry name" value="MATE_MdtK"/>
</dbReference>
<keyword evidence="3" id="KW-0050">Antiport</keyword>
<comment type="subcellular location">
    <subcellularLocation>
        <location evidence="1">Cell membrane</location>
        <topology evidence="1">Multi-pass membrane protein</topology>
    </subcellularLocation>
</comment>
<evidence type="ECO:0000313" key="12">
    <source>
        <dbReference type="EMBL" id="QDV34728.1"/>
    </source>
</evidence>
<feature type="compositionally biased region" description="Low complexity" evidence="10">
    <location>
        <begin position="12"/>
        <end position="30"/>
    </location>
</feature>
<gene>
    <name evidence="12" type="primary">mdtK</name>
    <name evidence="12" type="ORF">ElP_26220</name>
</gene>
<dbReference type="PANTHER" id="PTHR43298">
    <property type="entry name" value="MULTIDRUG RESISTANCE PROTEIN NORM-RELATED"/>
    <property type="match status" value="1"/>
</dbReference>
<dbReference type="OrthoDB" id="9805232at2"/>
<feature type="transmembrane region" description="Helical" evidence="11">
    <location>
        <begin position="38"/>
        <end position="58"/>
    </location>
</feature>
<dbReference type="InterPro" id="IPR002528">
    <property type="entry name" value="MATE_fam"/>
</dbReference>
<feature type="transmembrane region" description="Helical" evidence="11">
    <location>
        <begin position="378"/>
        <end position="397"/>
    </location>
</feature>
<keyword evidence="2" id="KW-0813">Transport</keyword>
<protein>
    <recommendedName>
        <fullName evidence="9">Multidrug-efflux transporter</fullName>
    </recommendedName>
</protein>
<feature type="transmembrane region" description="Helical" evidence="11">
    <location>
        <begin position="155"/>
        <end position="177"/>
    </location>
</feature>
<feature type="transmembrane region" description="Helical" evidence="11">
    <location>
        <begin position="78"/>
        <end position="100"/>
    </location>
</feature>
<dbReference type="CDD" id="cd13133">
    <property type="entry name" value="MATE_like_7"/>
    <property type="match status" value="1"/>
</dbReference>
<evidence type="ECO:0000256" key="3">
    <source>
        <dbReference type="ARBA" id="ARBA00022449"/>
    </source>
</evidence>
<dbReference type="AlphaFoldDB" id="A0A518H1L3"/>
<evidence type="ECO:0000256" key="1">
    <source>
        <dbReference type="ARBA" id="ARBA00004651"/>
    </source>
</evidence>
<evidence type="ECO:0000256" key="2">
    <source>
        <dbReference type="ARBA" id="ARBA00022448"/>
    </source>
</evidence>
<keyword evidence="8 11" id="KW-0472">Membrane</keyword>
<feature type="transmembrane region" description="Helical" evidence="11">
    <location>
        <begin position="121"/>
        <end position="143"/>
    </location>
</feature>
<feature type="transmembrane region" description="Helical" evidence="11">
    <location>
        <begin position="417"/>
        <end position="438"/>
    </location>
</feature>
<feature type="transmembrane region" description="Helical" evidence="11">
    <location>
        <begin position="305"/>
        <end position="325"/>
    </location>
</feature>
<dbReference type="EMBL" id="CP036426">
    <property type="protein sequence ID" value="QDV34728.1"/>
    <property type="molecule type" value="Genomic_DNA"/>
</dbReference>
<dbReference type="Pfam" id="PF01554">
    <property type="entry name" value="MatE"/>
    <property type="match status" value="2"/>
</dbReference>
<dbReference type="GO" id="GO:0015297">
    <property type="term" value="F:antiporter activity"/>
    <property type="evidence" value="ECO:0007669"/>
    <property type="project" value="UniProtKB-KW"/>
</dbReference>
<feature type="region of interest" description="Disordered" evidence="10">
    <location>
        <begin position="1"/>
        <end position="33"/>
    </location>
</feature>
<evidence type="ECO:0000256" key="11">
    <source>
        <dbReference type="SAM" id="Phobius"/>
    </source>
</evidence>
<dbReference type="GO" id="GO:0042910">
    <property type="term" value="F:xenobiotic transmembrane transporter activity"/>
    <property type="evidence" value="ECO:0007669"/>
    <property type="project" value="InterPro"/>
</dbReference>
<dbReference type="GO" id="GO:0006811">
    <property type="term" value="P:monoatomic ion transport"/>
    <property type="evidence" value="ECO:0007669"/>
    <property type="project" value="UniProtKB-KW"/>
</dbReference>
<keyword evidence="7" id="KW-0406">Ion transport</keyword>
<evidence type="ECO:0000256" key="10">
    <source>
        <dbReference type="SAM" id="MobiDB-lite"/>
    </source>
</evidence>
<dbReference type="PIRSF" id="PIRSF006603">
    <property type="entry name" value="DinF"/>
    <property type="match status" value="1"/>
</dbReference>
<evidence type="ECO:0000256" key="4">
    <source>
        <dbReference type="ARBA" id="ARBA00022475"/>
    </source>
</evidence>
<evidence type="ECO:0000256" key="5">
    <source>
        <dbReference type="ARBA" id="ARBA00022692"/>
    </source>
</evidence>
<name>A0A518H1L3_9BACT</name>
<feature type="transmembrane region" description="Helical" evidence="11">
    <location>
        <begin position="219"/>
        <end position="239"/>
    </location>
</feature>
<evidence type="ECO:0000256" key="9">
    <source>
        <dbReference type="ARBA" id="ARBA00031636"/>
    </source>
</evidence>
<keyword evidence="5 11" id="KW-0812">Transmembrane</keyword>
<dbReference type="KEGG" id="tpla:ElP_26220"/>
<feature type="transmembrane region" description="Helical" evidence="11">
    <location>
        <begin position="184"/>
        <end position="207"/>
    </location>
</feature>
<evidence type="ECO:0000256" key="6">
    <source>
        <dbReference type="ARBA" id="ARBA00022989"/>
    </source>
</evidence>
<organism evidence="12 13">
    <name type="scientific">Tautonia plasticadhaerens</name>
    <dbReference type="NCBI Taxonomy" id="2527974"/>
    <lineage>
        <taxon>Bacteria</taxon>
        <taxon>Pseudomonadati</taxon>
        <taxon>Planctomycetota</taxon>
        <taxon>Planctomycetia</taxon>
        <taxon>Isosphaerales</taxon>
        <taxon>Isosphaeraceae</taxon>
        <taxon>Tautonia</taxon>
    </lineage>
</organism>
<evidence type="ECO:0000256" key="8">
    <source>
        <dbReference type="ARBA" id="ARBA00023136"/>
    </source>
</evidence>
<dbReference type="PANTHER" id="PTHR43298:SF2">
    <property type="entry name" value="FMN_FAD EXPORTER YEEO-RELATED"/>
    <property type="match status" value="1"/>
</dbReference>
<keyword evidence="13" id="KW-1185">Reference proteome</keyword>
<keyword evidence="4" id="KW-1003">Cell membrane</keyword>
<dbReference type="RefSeq" id="WP_145269819.1">
    <property type="nucleotide sequence ID" value="NZ_CP036426.1"/>
</dbReference>
<sequence>MSRDAIMDASVGESRPAPGEGPGEAPAGRSRPGGSRELLSLALPLVVSQSFMTAQVFADTLLLARHDPLEMAASFPAMMWFWLPFGLLQATAGYVATFVAQYTGAGRPHRVGPAVWQGIHFAVVAGLLFLLMVPAAPGLIAWGGHTPALQALEVTYLRCLSFAALPMLVMSAINGFFSGRGQTWTVLGIEVVGTAVNIAGGLVLIGGRLGFPEWGIAGAGWSTVAGSWVSALVALALFLRPRYARAFRTLAGWRPERELSGRLLRFGLPAGSQVLSDVLVFHVFVQLVGRLGEAQAGATALTVRLNMVAFLPMLGMVQAVSILVGQRLGGERPDLAERSAYTGLRWVVGYMSLVAVAYLTIPGVMVSVFEGRDDPGRFAGVAELVPALLAMAAAYSVADGANMTFAFALRGAGDTRFVSVLTFLLAWPVMVVPTYLLVRSGGAIEWAWAFATAYILAMAACFTLRFRSGRWKAMRVIEAAASPDGRAP</sequence>
<keyword evidence="6 11" id="KW-1133">Transmembrane helix</keyword>
<dbReference type="GO" id="GO:0005886">
    <property type="term" value="C:plasma membrane"/>
    <property type="evidence" value="ECO:0007669"/>
    <property type="project" value="UniProtKB-SubCell"/>
</dbReference>
<proteinExistence type="predicted"/>
<accession>A0A518H1L3</accession>
<feature type="transmembrane region" description="Helical" evidence="11">
    <location>
        <begin position="263"/>
        <end position="285"/>
    </location>
</feature>
<feature type="transmembrane region" description="Helical" evidence="11">
    <location>
        <begin position="444"/>
        <end position="466"/>
    </location>
</feature>
<dbReference type="Proteomes" id="UP000317835">
    <property type="component" value="Chromosome"/>
</dbReference>
<dbReference type="NCBIfam" id="TIGR00797">
    <property type="entry name" value="matE"/>
    <property type="match status" value="1"/>
</dbReference>
<reference evidence="12 13" key="1">
    <citation type="submission" date="2019-02" db="EMBL/GenBank/DDBJ databases">
        <title>Deep-cultivation of Planctomycetes and their phenomic and genomic characterization uncovers novel biology.</title>
        <authorList>
            <person name="Wiegand S."/>
            <person name="Jogler M."/>
            <person name="Boedeker C."/>
            <person name="Pinto D."/>
            <person name="Vollmers J."/>
            <person name="Rivas-Marin E."/>
            <person name="Kohn T."/>
            <person name="Peeters S.H."/>
            <person name="Heuer A."/>
            <person name="Rast P."/>
            <person name="Oberbeckmann S."/>
            <person name="Bunk B."/>
            <person name="Jeske O."/>
            <person name="Meyerdierks A."/>
            <person name="Storesund J.E."/>
            <person name="Kallscheuer N."/>
            <person name="Luecker S."/>
            <person name="Lage O.M."/>
            <person name="Pohl T."/>
            <person name="Merkel B.J."/>
            <person name="Hornburger P."/>
            <person name="Mueller R.-W."/>
            <person name="Bruemmer F."/>
            <person name="Labrenz M."/>
            <person name="Spormann A.M."/>
            <person name="Op den Camp H."/>
            <person name="Overmann J."/>
            <person name="Amann R."/>
            <person name="Jetten M.S.M."/>
            <person name="Mascher T."/>
            <person name="Medema M.H."/>
            <person name="Devos D.P."/>
            <person name="Kaster A.-K."/>
            <person name="Ovreas L."/>
            <person name="Rohde M."/>
            <person name="Galperin M.Y."/>
            <person name="Jogler C."/>
        </authorList>
    </citation>
    <scope>NUCLEOTIDE SEQUENCE [LARGE SCALE GENOMIC DNA]</scope>
    <source>
        <strain evidence="12 13">ElP</strain>
    </source>
</reference>
<evidence type="ECO:0000313" key="13">
    <source>
        <dbReference type="Proteomes" id="UP000317835"/>
    </source>
</evidence>